<sequence>MTRLPALTSTFARSPRRPRLAVAVTALVALSLTGCGTEKTSAAGPQGKPAEAVGAQRTEASDSSDQQAAFAAMLNQVARSCPSDALPAKALPTDDPATEALEAPRAPTGPEAELDARDWCASTLHEERIAQALWYLEDPTPATVRKVLNGLGYIDERIHDLKQSGVTTRFFLDLRIKGGQLCLEGSAAGAETIVEACVAPETGPFTPNKRK</sequence>
<accession>A0AB39RVP6</accession>
<proteinExistence type="predicted"/>
<evidence type="ECO:0000313" key="2">
    <source>
        <dbReference type="EMBL" id="XDQ58769.1"/>
    </source>
</evidence>
<protein>
    <submittedName>
        <fullName evidence="2">Uncharacterized protein</fullName>
    </submittedName>
</protein>
<dbReference type="PROSITE" id="PS51257">
    <property type="entry name" value="PROKAR_LIPOPROTEIN"/>
    <property type="match status" value="1"/>
</dbReference>
<dbReference type="AlphaFoldDB" id="A0AB39RVP6"/>
<name>A0AB39RVP6_9ACTN</name>
<dbReference type="EMBL" id="CP163443">
    <property type="protein sequence ID" value="XDQ58769.1"/>
    <property type="molecule type" value="Genomic_DNA"/>
</dbReference>
<dbReference type="RefSeq" id="WP_369251937.1">
    <property type="nucleotide sequence ID" value="NZ_CP163443.1"/>
</dbReference>
<evidence type="ECO:0000256" key="1">
    <source>
        <dbReference type="SAM" id="MobiDB-lite"/>
    </source>
</evidence>
<gene>
    <name evidence="2" type="ORF">AB5J53_47700</name>
</gene>
<organism evidence="2">
    <name type="scientific">Streptomyces sp. R41</name>
    <dbReference type="NCBI Taxonomy" id="3238632"/>
    <lineage>
        <taxon>Bacteria</taxon>
        <taxon>Bacillati</taxon>
        <taxon>Actinomycetota</taxon>
        <taxon>Actinomycetes</taxon>
        <taxon>Kitasatosporales</taxon>
        <taxon>Streptomycetaceae</taxon>
        <taxon>Streptomyces</taxon>
    </lineage>
</organism>
<reference evidence="2" key="1">
    <citation type="submission" date="2024-07" db="EMBL/GenBank/DDBJ databases">
        <authorList>
            <person name="Yu S.T."/>
        </authorList>
    </citation>
    <scope>NUCLEOTIDE SEQUENCE</scope>
    <source>
        <strain evidence="2">R41</strain>
    </source>
</reference>
<feature type="region of interest" description="Disordered" evidence="1">
    <location>
        <begin position="37"/>
        <end position="66"/>
    </location>
</feature>